<name>A0A9Q4AQX3_9HYPH</name>
<evidence type="ECO:0000256" key="5">
    <source>
        <dbReference type="ARBA" id="ARBA00022692"/>
    </source>
</evidence>
<comment type="function">
    <text evidence="9">Part of the tripartite ATP-independent periplasmic (TRAP) transport system.</text>
</comment>
<evidence type="ECO:0000256" key="2">
    <source>
        <dbReference type="ARBA" id="ARBA00022448"/>
    </source>
</evidence>
<dbReference type="PANTHER" id="PTHR35011:SF4">
    <property type="entry name" value="SLL1102 PROTEIN"/>
    <property type="match status" value="1"/>
</dbReference>
<keyword evidence="6 9" id="KW-1133">Transmembrane helix</keyword>
<feature type="transmembrane region" description="Helical" evidence="9">
    <location>
        <begin position="21"/>
        <end position="44"/>
    </location>
</feature>
<feature type="domain" description="Tripartite ATP-independent periplasmic transporters DctQ component" evidence="10">
    <location>
        <begin position="30"/>
        <end position="162"/>
    </location>
</feature>
<keyword evidence="2 9" id="KW-0813">Transport</keyword>
<dbReference type="GO" id="GO:0022857">
    <property type="term" value="F:transmembrane transporter activity"/>
    <property type="evidence" value="ECO:0007669"/>
    <property type="project" value="UniProtKB-UniRule"/>
</dbReference>
<dbReference type="AlphaFoldDB" id="A0A9Q4AQX3"/>
<organism evidence="11 12">
    <name type="scientific">Devosia ureilytica</name>
    <dbReference type="NCBI Taxonomy" id="2952754"/>
    <lineage>
        <taxon>Bacteria</taxon>
        <taxon>Pseudomonadati</taxon>
        <taxon>Pseudomonadota</taxon>
        <taxon>Alphaproteobacteria</taxon>
        <taxon>Hyphomicrobiales</taxon>
        <taxon>Devosiaceae</taxon>
        <taxon>Devosia</taxon>
    </lineage>
</organism>
<evidence type="ECO:0000256" key="8">
    <source>
        <dbReference type="ARBA" id="ARBA00038436"/>
    </source>
</evidence>
<dbReference type="GO" id="GO:0005886">
    <property type="term" value="C:plasma membrane"/>
    <property type="evidence" value="ECO:0007669"/>
    <property type="project" value="UniProtKB-SubCell"/>
</dbReference>
<evidence type="ECO:0000256" key="7">
    <source>
        <dbReference type="ARBA" id="ARBA00023136"/>
    </source>
</evidence>
<feature type="transmembrane region" description="Helical" evidence="9">
    <location>
        <begin position="50"/>
        <end position="71"/>
    </location>
</feature>
<evidence type="ECO:0000256" key="4">
    <source>
        <dbReference type="ARBA" id="ARBA00022519"/>
    </source>
</evidence>
<dbReference type="Proteomes" id="UP001060275">
    <property type="component" value="Unassembled WGS sequence"/>
</dbReference>
<comment type="caution">
    <text evidence="11">The sequence shown here is derived from an EMBL/GenBank/DDBJ whole genome shotgun (WGS) entry which is preliminary data.</text>
</comment>
<evidence type="ECO:0000313" key="12">
    <source>
        <dbReference type="Proteomes" id="UP001060275"/>
    </source>
</evidence>
<dbReference type="EMBL" id="JAMWDU010000006">
    <property type="protein sequence ID" value="MCP8888784.1"/>
    <property type="molecule type" value="Genomic_DNA"/>
</dbReference>
<evidence type="ECO:0000313" key="11">
    <source>
        <dbReference type="EMBL" id="MCP8888784.1"/>
    </source>
</evidence>
<keyword evidence="7 9" id="KW-0472">Membrane</keyword>
<dbReference type="RefSeq" id="WP_254676028.1">
    <property type="nucleotide sequence ID" value="NZ_JAMWDU010000006.1"/>
</dbReference>
<keyword evidence="12" id="KW-1185">Reference proteome</keyword>
<feature type="transmembrane region" description="Helical" evidence="9">
    <location>
        <begin position="134"/>
        <end position="158"/>
    </location>
</feature>
<evidence type="ECO:0000256" key="3">
    <source>
        <dbReference type="ARBA" id="ARBA00022475"/>
    </source>
</evidence>
<accession>A0A9Q4AQX3</accession>
<gene>
    <name evidence="11" type="ORF">NF348_16855</name>
</gene>
<comment type="subunit">
    <text evidence="9">The complex comprises the extracytoplasmic solute receptor protein and the two transmembrane proteins.</text>
</comment>
<keyword evidence="4 9" id="KW-0997">Cell inner membrane</keyword>
<evidence type="ECO:0000259" key="10">
    <source>
        <dbReference type="Pfam" id="PF04290"/>
    </source>
</evidence>
<protein>
    <recommendedName>
        <fullName evidence="9">TRAP transporter small permease protein</fullName>
    </recommendedName>
</protein>
<feature type="transmembrane region" description="Helical" evidence="9">
    <location>
        <begin position="92"/>
        <end position="114"/>
    </location>
</feature>
<evidence type="ECO:0000256" key="6">
    <source>
        <dbReference type="ARBA" id="ARBA00022989"/>
    </source>
</evidence>
<comment type="subcellular location">
    <subcellularLocation>
        <location evidence="1 9">Cell inner membrane</location>
        <topology evidence="1 9">Multi-pass membrane protein</topology>
    </subcellularLocation>
</comment>
<keyword evidence="3" id="KW-1003">Cell membrane</keyword>
<dbReference type="PANTHER" id="PTHR35011">
    <property type="entry name" value="2,3-DIKETO-L-GULONATE TRAP TRANSPORTER SMALL PERMEASE PROTEIN YIAM"/>
    <property type="match status" value="1"/>
</dbReference>
<keyword evidence="5 9" id="KW-0812">Transmembrane</keyword>
<evidence type="ECO:0000256" key="9">
    <source>
        <dbReference type="RuleBase" id="RU369079"/>
    </source>
</evidence>
<dbReference type="InterPro" id="IPR007387">
    <property type="entry name" value="TRAP_DctQ"/>
</dbReference>
<comment type="similarity">
    <text evidence="8 9">Belongs to the TRAP transporter small permease family.</text>
</comment>
<proteinExistence type="inferred from homology"/>
<dbReference type="Pfam" id="PF04290">
    <property type="entry name" value="DctQ"/>
    <property type="match status" value="1"/>
</dbReference>
<evidence type="ECO:0000256" key="1">
    <source>
        <dbReference type="ARBA" id="ARBA00004429"/>
    </source>
</evidence>
<reference evidence="11" key="1">
    <citation type="submission" date="2022-06" db="EMBL/GenBank/DDBJ databases">
        <title>Devosia sp. XJ19-45 genome assembly.</title>
        <authorList>
            <person name="Li B."/>
            <person name="Cai M."/>
            <person name="Nie G."/>
            <person name="Li W."/>
        </authorList>
    </citation>
    <scope>NUCLEOTIDE SEQUENCE</scope>
    <source>
        <strain evidence="11">XJ19-45</strain>
    </source>
</reference>
<sequence length="170" mass="19095">MPGPIKLFVRVVDRINRAVGRVAMLLLFAMAGVQLASTFSRLFFGVPINWALEMTQFMLATYFLLGAAYSLQENAHVRMDLLYSRLDPKRRAVTDAITIGFVIFYLVVLLRGGWSSTEYAVVYGQKNYSAWGPLMWPVKSLMTLGIFLMLLQAISNLFKDIATAMGRPMA</sequence>
<dbReference type="InterPro" id="IPR055348">
    <property type="entry name" value="DctQ"/>
</dbReference>